<evidence type="ECO:0000313" key="3">
    <source>
        <dbReference type="Proteomes" id="UP000196560"/>
    </source>
</evidence>
<name>A0A1Y3U1N9_9ACTN</name>
<dbReference type="InterPro" id="IPR036390">
    <property type="entry name" value="WH_DNA-bd_sf"/>
</dbReference>
<comment type="caution">
    <text evidence="2">The sequence shown here is derived from an EMBL/GenBank/DDBJ whole genome shotgun (WGS) entry which is preliminary data.</text>
</comment>
<dbReference type="AlphaFoldDB" id="A0A1Y3U1N9"/>
<dbReference type="Pfam" id="PF03551">
    <property type="entry name" value="PadR"/>
    <property type="match status" value="1"/>
</dbReference>
<sequence>MATRDAVSDLIRGNIDAIILCTLKDGDSYGYEILKDIAIASQGEYEMKEPSLYTCLKRLEGQGNVESYWGNETQGARRKYYRITDAGIGELAEATERWVRVRRIIDRLLKQDGGDR</sequence>
<accession>A0A1Y3U1N9</accession>
<dbReference type="RefSeq" id="WP_087186773.1">
    <property type="nucleotide sequence ID" value="NZ_DBEZZV010000015.1"/>
</dbReference>
<dbReference type="InterPro" id="IPR052509">
    <property type="entry name" value="Metal_resp_DNA-bind_regulator"/>
</dbReference>
<feature type="domain" description="Transcription regulator PadR N-terminal" evidence="1">
    <location>
        <begin position="19"/>
        <end position="92"/>
    </location>
</feature>
<gene>
    <name evidence="2" type="ORF">B5G21_08175</name>
</gene>
<dbReference type="eggNOG" id="COG1695">
    <property type="taxonomic scope" value="Bacteria"/>
</dbReference>
<evidence type="ECO:0000259" key="1">
    <source>
        <dbReference type="Pfam" id="PF03551"/>
    </source>
</evidence>
<evidence type="ECO:0000313" key="2">
    <source>
        <dbReference type="EMBL" id="OUN42105.1"/>
    </source>
</evidence>
<proteinExistence type="predicted"/>
<dbReference type="PANTHER" id="PTHR33169:SF14">
    <property type="entry name" value="TRANSCRIPTIONAL REGULATOR RV3488"/>
    <property type="match status" value="1"/>
</dbReference>
<organism evidence="2 3">
    <name type="scientific">Enorma massiliensis</name>
    <dbReference type="NCBI Taxonomy" id="1472761"/>
    <lineage>
        <taxon>Bacteria</taxon>
        <taxon>Bacillati</taxon>
        <taxon>Actinomycetota</taxon>
        <taxon>Coriobacteriia</taxon>
        <taxon>Coriobacteriales</taxon>
        <taxon>Coriobacteriaceae</taxon>
        <taxon>Enorma</taxon>
    </lineage>
</organism>
<keyword evidence="3" id="KW-1185">Reference proteome</keyword>
<dbReference type="Proteomes" id="UP000196560">
    <property type="component" value="Unassembled WGS sequence"/>
</dbReference>
<dbReference type="Gene3D" id="1.10.10.10">
    <property type="entry name" value="Winged helix-like DNA-binding domain superfamily/Winged helix DNA-binding domain"/>
    <property type="match status" value="1"/>
</dbReference>
<dbReference type="PANTHER" id="PTHR33169">
    <property type="entry name" value="PADR-FAMILY TRANSCRIPTIONAL REGULATOR"/>
    <property type="match status" value="1"/>
</dbReference>
<dbReference type="SUPFAM" id="SSF46785">
    <property type="entry name" value="Winged helix' DNA-binding domain"/>
    <property type="match status" value="1"/>
</dbReference>
<dbReference type="InterPro" id="IPR036388">
    <property type="entry name" value="WH-like_DNA-bd_sf"/>
</dbReference>
<protein>
    <submittedName>
        <fullName evidence="2">PadR family transcriptional regulator</fullName>
    </submittedName>
</protein>
<reference evidence="3" key="1">
    <citation type="submission" date="2017-04" db="EMBL/GenBank/DDBJ databases">
        <title>Function of individual gut microbiota members based on whole genome sequencing of pure cultures obtained from chicken caecum.</title>
        <authorList>
            <person name="Medvecky M."/>
            <person name="Cejkova D."/>
            <person name="Polansky O."/>
            <person name="Karasova D."/>
            <person name="Kubasova T."/>
            <person name="Cizek A."/>
            <person name="Rychlik I."/>
        </authorList>
    </citation>
    <scope>NUCLEOTIDE SEQUENCE [LARGE SCALE GENOMIC DNA]</scope>
    <source>
        <strain evidence="3">An70</strain>
    </source>
</reference>
<dbReference type="InterPro" id="IPR005149">
    <property type="entry name" value="Tscrpt_reg_PadR_N"/>
</dbReference>
<dbReference type="EMBL" id="NFHO01000009">
    <property type="protein sequence ID" value="OUN42105.1"/>
    <property type="molecule type" value="Genomic_DNA"/>
</dbReference>